<evidence type="ECO:0000313" key="2">
    <source>
        <dbReference type="EMBL" id="KKN16612.1"/>
    </source>
</evidence>
<dbReference type="InterPro" id="IPR002123">
    <property type="entry name" value="Plipid/glycerol_acylTrfase"/>
</dbReference>
<accession>A0A0F9NWW9</accession>
<gene>
    <name evidence="2" type="ORF">LCGC14_0974240</name>
</gene>
<dbReference type="AlphaFoldDB" id="A0A0F9NWW9"/>
<dbReference type="CDD" id="cd07987">
    <property type="entry name" value="LPLAT_MGAT-like"/>
    <property type="match status" value="1"/>
</dbReference>
<evidence type="ECO:0000259" key="1">
    <source>
        <dbReference type="SMART" id="SM00563"/>
    </source>
</evidence>
<dbReference type="PANTHER" id="PTHR22753">
    <property type="entry name" value="TRANSMEMBRANE PROTEIN 68"/>
    <property type="match status" value="1"/>
</dbReference>
<dbReference type="GO" id="GO:0016020">
    <property type="term" value="C:membrane"/>
    <property type="evidence" value="ECO:0007669"/>
    <property type="project" value="TreeGrafter"/>
</dbReference>
<dbReference type="SMART" id="SM00563">
    <property type="entry name" value="PlsC"/>
    <property type="match status" value="1"/>
</dbReference>
<comment type="caution">
    <text evidence="2">The sequence shown here is derived from an EMBL/GenBank/DDBJ whole genome shotgun (WGS) entry which is preliminary data.</text>
</comment>
<dbReference type="PANTHER" id="PTHR22753:SF14">
    <property type="entry name" value="MONOACYLGLYCEROL_DIACYLGLYCEROL O-ACYLTRANSFERASE"/>
    <property type="match status" value="1"/>
</dbReference>
<feature type="domain" description="Phospholipid/glycerol acyltransferase" evidence="1">
    <location>
        <begin position="73"/>
        <end position="191"/>
    </location>
</feature>
<dbReference type="EMBL" id="LAZR01003598">
    <property type="protein sequence ID" value="KKN16612.1"/>
    <property type="molecule type" value="Genomic_DNA"/>
</dbReference>
<name>A0A0F9NWW9_9ZZZZ</name>
<protein>
    <recommendedName>
        <fullName evidence="1">Phospholipid/glycerol acyltransferase domain-containing protein</fullName>
    </recommendedName>
</protein>
<sequence length="275" mass="30701">MGLTSFLKSRLVPEALHKQINHIGKPMGTLGYDPWGYNNETFKYGFSLTKPIYEKYFRTEAHGVDHMPAEGPVLIVGNHSGQLPIDGLLVGYALASREKNPRIPRAMIERFFPTVPWLGNLLNEVGAALGDPVNCARMLANNEAIIVFPEGIRGSGKLYRDRYKLQRFGCGFMHLAIKYKAAIVPVGVVGCEESIPAIANIKPLAKALGLPYLPVAMPVILPAKVHLNFGAPMYFDGEDISEEQIKERVEQVKTEIKRLIDKGLAERRHFRRQPQ</sequence>
<dbReference type="Pfam" id="PF01553">
    <property type="entry name" value="Acyltransferase"/>
    <property type="match status" value="1"/>
</dbReference>
<proteinExistence type="predicted"/>
<dbReference type="SUPFAM" id="SSF69593">
    <property type="entry name" value="Glycerol-3-phosphate (1)-acyltransferase"/>
    <property type="match status" value="1"/>
</dbReference>
<organism evidence="2">
    <name type="scientific">marine sediment metagenome</name>
    <dbReference type="NCBI Taxonomy" id="412755"/>
    <lineage>
        <taxon>unclassified sequences</taxon>
        <taxon>metagenomes</taxon>
        <taxon>ecological metagenomes</taxon>
    </lineage>
</organism>
<reference evidence="2" key="1">
    <citation type="journal article" date="2015" name="Nature">
        <title>Complex archaea that bridge the gap between prokaryotes and eukaryotes.</title>
        <authorList>
            <person name="Spang A."/>
            <person name="Saw J.H."/>
            <person name="Jorgensen S.L."/>
            <person name="Zaremba-Niedzwiedzka K."/>
            <person name="Martijn J."/>
            <person name="Lind A.E."/>
            <person name="van Eijk R."/>
            <person name="Schleper C."/>
            <person name="Guy L."/>
            <person name="Ettema T.J."/>
        </authorList>
    </citation>
    <scope>NUCLEOTIDE SEQUENCE</scope>
</reference>
<dbReference type="GO" id="GO:0016746">
    <property type="term" value="F:acyltransferase activity"/>
    <property type="evidence" value="ECO:0007669"/>
    <property type="project" value="InterPro"/>
</dbReference>